<evidence type="ECO:0000256" key="4">
    <source>
        <dbReference type="HAMAP-Rule" id="MF_00198"/>
    </source>
</evidence>
<evidence type="ECO:0000259" key="6">
    <source>
        <dbReference type="PROSITE" id="PS51006"/>
    </source>
</evidence>
<dbReference type="EC" id="2.5.1.16" evidence="4"/>
<comment type="caution">
    <text evidence="7">The sequence shown here is derived from an EMBL/GenBank/DDBJ whole genome shotgun (WGS) entry which is preliminary data.</text>
</comment>
<dbReference type="SUPFAM" id="SSF53335">
    <property type="entry name" value="S-adenosyl-L-methionine-dependent methyltransferases"/>
    <property type="match status" value="1"/>
</dbReference>
<sequence length="290" mass="33690">MLGGILIMELWYTEEHTDKVRFSIKVDEQLYSGKSDFQRIDVFKSQEFGTFFTLDGLMMVTEKDEFIYHDMIVHVPMATNPNIKNVLVIGAGDGGTVRELTRYETIEKIDMVEIDKLVVDVCREYLPQTANKLDDPRVSLFFEDGLKFVRSVENKYDLIIVDSTDPFGPGEGLFTREFYGNCFKALKEDGILVNQHESPYYEEYARGMKRAHKRIKECFPVCRVYQAHIPTYPSGHWLFGFASKKYDPLNADIEKWNDLGLKTKYYNTDLHKGCFALPNYVKEMLENVDE</sequence>
<comment type="subunit">
    <text evidence="4">Homodimer or homotetramer.</text>
</comment>
<evidence type="ECO:0000313" key="7">
    <source>
        <dbReference type="EMBL" id="KXA06837.1"/>
    </source>
</evidence>
<dbReference type="InterPro" id="IPR029063">
    <property type="entry name" value="SAM-dependent_MTases_sf"/>
</dbReference>
<gene>
    <name evidence="4" type="primary">speE</name>
    <name evidence="7" type="ORF">HMPREF3222_02867</name>
</gene>
<evidence type="ECO:0000313" key="8">
    <source>
        <dbReference type="Proteomes" id="UP000070646"/>
    </source>
</evidence>
<proteinExistence type="inferred from homology"/>
<dbReference type="PATRIC" id="fig|1502.174.peg.2891"/>
<organism evidence="7 8">
    <name type="scientific">Clostridium perfringens</name>
    <dbReference type="NCBI Taxonomy" id="1502"/>
    <lineage>
        <taxon>Bacteria</taxon>
        <taxon>Bacillati</taxon>
        <taxon>Bacillota</taxon>
        <taxon>Clostridia</taxon>
        <taxon>Eubacteriales</taxon>
        <taxon>Clostridiaceae</taxon>
        <taxon>Clostridium</taxon>
    </lineage>
</organism>
<keyword evidence="3 4" id="KW-0620">Polyamine biosynthesis</keyword>
<dbReference type="NCBIfam" id="NF002010">
    <property type="entry name" value="PRK00811.1"/>
    <property type="match status" value="1"/>
</dbReference>
<feature type="binding site" evidence="4">
    <location>
        <begin position="144"/>
        <end position="145"/>
    </location>
    <ligand>
        <name>S-methyl-5'-thioadenosine</name>
        <dbReference type="ChEBI" id="CHEBI:17509"/>
    </ligand>
</feature>
<dbReference type="InterPro" id="IPR030374">
    <property type="entry name" value="PABS"/>
</dbReference>
<dbReference type="PANTHER" id="PTHR11558">
    <property type="entry name" value="SPERMIDINE/SPERMINE SYNTHASE"/>
    <property type="match status" value="1"/>
</dbReference>
<feature type="binding site" evidence="4">
    <location>
        <position position="169"/>
    </location>
    <ligand>
        <name>S-methyl-5'-thioadenosine</name>
        <dbReference type="ChEBI" id="CHEBI:17509"/>
    </ligand>
</feature>
<dbReference type="Gene3D" id="2.30.140.10">
    <property type="entry name" value="Spermidine synthase, tetramerisation domain"/>
    <property type="match status" value="1"/>
</dbReference>
<dbReference type="UniPathway" id="UPA00248">
    <property type="reaction ID" value="UER00314"/>
</dbReference>
<accession>A0A133MS23</accession>
<comment type="pathway">
    <text evidence="4">Amine and polyamine biosynthesis; spermidine biosynthesis; spermidine from putrescine: step 1/1.</text>
</comment>
<keyword evidence="2 4" id="KW-0808">Transferase</keyword>
<dbReference type="GO" id="GO:0004766">
    <property type="term" value="F:spermidine synthase activity"/>
    <property type="evidence" value="ECO:0007669"/>
    <property type="project" value="UniProtKB-UniRule"/>
</dbReference>
<dbReference type="EMBL" id="LRPU01000180">
    <property type="protein sequence ID" value="KXA06837.1"/>
    <property type="molecule type" value="Genomic_DNA"/>
</dbReference>
<evidence type="ECO:0000256" key="5">
    <source>
        <dbReference type="PROSITE-ProRule" id="PRU00354"/>
    </source>
</evidence>
<feature type="binding site" evidence="4">
    <location>
        <position position="113"/>
    </location>
    <ligand>
        <name>S-methyl-5'-thioadenosine</name>
        <dbReference type="ChEBI" id="CHEBI:17509"/>
    </ligand>
</feature>
<evidence type="ECO:0000256" key="3">
    <source>
        <dbReference type="ARBA" id="ARBA00023115"/>
    </source>
</evidence>
<comment type="similarity">
    <text evidence="1 4">Belongs to the spermidine/spermine synthase family.</text>
</comment>
<feature type="binding site" evidence="4">
    <location>
        <position position="38"/>
    </location>
    <ligand>
        <name>S-methyl-5'-thioadenosine</name>
        <dbReference type="ChEBI" id="CHEBI:17509"/>
    </ligand>
</feature>
<feature type="binding site" evidence="4">
    <location>
        <begin position="162"/>
        <end position="165"/>
    </location>
    <ligand>
        <name>spermidine</name>
        <dbReference type="ChEBI" id="CHEBI:57834"/>
    </ligand>
</feature>
<dbReference type="GO" id="GO:0008295">
    <property type="term" value="P:spermidine biosynthetic process"/>
    <property type="evidence" value="ECO:0007669"/>
    <property type="project" value="UniProtKB-UniRule"/>
</dbReference>
<dbReference type="Pfam" id="PF01564">
    <property type="entry name" value="Spermine_synth"/>
    <property type="match status" value="1"/>
</dbReference>
<dbReference type="HAMAP" id="MF_00198">
    <property type="entry name" value="Spermidine_synth"/>
    <property type="match status" value="1"/>
</dbReference>
<dbReference type="InterPro" id="IPR037163">
    <property type="entry name" value="Spermidine_synt_N_sf"/>
</dbReference>
<dbReference type="PROSITE" id="PS51006">
    <property type="entry name" value="PABS_2"/>
    <property type="match status" value="1"/>
</dbReference>
<reference evidence="7 8" key="1">
    <citation type="submission" date="2016-01" db="EMBL/GenBank/DDBJ databases">
        <authorList>
            <person name="Oliw E.H."/>
        </authorList>
    </citation>
    <scope>NUCLEOTIDE SEQUENCE [LARGE SCALE GENOMIC DNA]</scope>
    <source>
        <strain evidence="7 8">MJR7757A</strain>
    </source>
</reference>
<dbReference type="NCBIfam" id="TIGR00417">
    <property type="entry name" value="speE"/>
    <property type="match status" value="1"/>
</dbReference>
<dbReference type="PANTHER" id="PTHR11558:SF11">
    <property type="entry name" value="SPERMIDINE SYNTHASE"/>
    <property type="match status" value="1"/>
</dbReference>
<dbReference type="Gene3D" id="3.40.50.150">
    <property type="entry name" value="Vaccinia Virus protein VP39"/>
    <property type="match status" value="1"/>
</dbReference>
<dbReference type="AlphaFoldDB" id="A0A133MS23"/>
<comment type="catalytic activity">
    <reaction evidence="4">
        <text>S-adenosyl 3-(methylsulfanyl)propylamine + putrescine = S-methyl-5'-thioadenosine + spermidine + H(+)</text>
        <dbReference type="Rhea" id="RHEA:12721"/>
        <dbReference type="ChEBI" id="CHEBI:15378"/>
        <dbReference type="ChEBI" id="CHEBI:17509"/>
        <dbReference type="ChEBI" id="CHEBI:57443"/>
        <dbReference type="ChEBI" id="CHEBI:57834"/>
        <dbReference type="ChEBI" id="CHEBI:326268"/>
        <dbReference type="EC" id="2.5.1.16"/>
    </reaction>
</comment>
<feature type="binding site" evidence="4">
    <location>
        <position position="69"/>
    </location>
    <ligand>
        <name>spermidine</name>
        <dbReference type="ChEBI" id="CHEBI:57834"/>
    </ligand>
</feature>
<dbReference type="GO" id="GO:0005829">
    <property type="term" value="C:cytosol"/>
    <property type="evidence" value="ECO:0007669"/>
    <property type="project" value="TreeGrafter"/>
</dbReference>
<dbReference type="Pfam" id="PF17284">
    <property type="entry name" value="Spermine_synt_N"/>
    <property type="match status" value="1"/>
</dbReference>
<name>A0A133MS23_CLOPF</name>
<keyword evidence="4" id="KW-0745">Spermidine biosynthesis</keyword>
<protein>
    <recommendedName>
        <fullName evidence="4">Polyamine aminopropyltransferase</fullName>
    </recommendedName>
    <alternativeName>
        <fullName evidence="4">Putrescine aminopropyltransferase</fullName>
        <shortName evidence="4">PAPT</shortName>
    </alternativeName>
    <alternativeName>
        <fullName evidence="4">Spermidine synthase</fullName>
        <shortName evidence="4">SPDS</shortName>
        <shortName evidence="4">SPDSY</shortName>
        <ecNumber evidence="4">2.5.1.16</ecNumber>
    </alternativeName>
</protein>
<feature type="domain" description="PABS" evidence="6">
    <location>
        <begin position="9"/>
        <end position="244"/>
    </location>
</feature>
<feature type="active site" description="Proton acceptor" evidence="4 5">
    <location>
        <position position="162"/>
    </location>
</feature>
<evidence type="ECO:0000256" key="2">
    <source>
        <dbReference type="ARBA" id="ARBA00022679"/>
    </source>
</evidence>
<dbReference type="InterPro" id="IPR001045">
    <property type="entry name" value="Spermi_synthase"/>
</dbReference>
<evidence type="ECO:0000256" key="1">
    <source>
        <dbReference type="ARBA" id="ARBA00007867"/>
    </source>
</evidence>
<dbReference type="InterPro" id="IPR035246">
    <property type="entry name" value="Spermidine_synt_N"/>
</dbReference>
<dbReference type="CDD" id="cd02440">
    <property type="entry name" value="AdoMet_MTases"/>
    <property type="match status" value="1"/>
</dbReference>
<dbReference type="Proteomes" id="UP000070646">
    <property type="component" value="Unassembled WGS sequence"/>
</dbReference>
<comment type="function">
    <text evidence="4">Catalyzes the irreversible transfer of a propylamine group from the amino donor S-adenosylmethioninamine (decarboxy-AdoMet) to putrescine (1,4-diaminobutane) to yield spermidine.</text>
</comment>
<feature type="binding site" evidence="4">
    <location>
        <position position="93"/>
    </location>
    <ligand>
        <name>spermidine</name>
        <dbReference type="ChEBI" id="CHEBI:57834"/>
    </ligand>
</feature>